<evidence type="ECO:0000259" key="7">
    <source>
        <dbReference type="Pfam" id="PF01077"/>
    </source>
</evidence>
<keyword evidence="4" id="KW-0560">Oxidoreductase</keyword>
<dbReference type="OrthoDB" id="9803707at2"/>
<keyword evidence="3" id="KW-0479">Metal-binding</keyword>
<evidence type="ECO:0000256" key="5">
    <source>
        <dbReference type="ARBA" id="ARBA00023004"/>
    </source>
</evidence>
<dbReference type="InterPro" id="IPR045854">
    <property type="entry name" value="NO2/SO3_Rdtase_4Fe4S_sf"/>
</dbReference>
<reference evidence="9 10" key="1">
    <citation type="submission" date="2014-09" db="EMBL/GenBank/DDBJ databases">
        <title>Butyrate-producing bacteria isolated from human gut.</title>
        <authorList>
            <person name="Zhang Q."/>
            <person name="Zhao L."/>
        </authorList>
    </citation>
    <scope>NUCLEOTIDE SEQUENCE [LARGE SCALE GENOMIC DNA]</scope>
    <source>
        <strain evidence="9 10">21</strain>
    </source>
</reference>
<dbReference type="Pfam" id="PF01077">
    <property type="entry name" value="NIR_SIR"/>
    <property type="match status" value="1"/>
</dbReference>
<dbReference type="InterPro" id="IPR005117">
    <property type="entry name" value="NiRdtase/SiRdtase_haem-b_fer"/>
</dbReference>
<name>A0A2V1JSU5_EUBRA</name>
<keyword evidence="10" id="KW-1185">Reference proteome</keyword>
<accession>A0A2V1JSU5</accession>
<feature type="domain" description="Nitrite/Sulfite reductase ferredoxin-like" evidence="8">
    <location>
        <begin position="44"/>
        <end position="107"/>
    </location>
</feature>
<dbReference type="GO" id="GO:0046872">
    <property type="term" value="F:metal ion binding"/>
    <property type="evidence" value="ECO:0007669"/>
    <property type="project" value="UniProtKB-KW"/>
</dbReference>
<sequence length="514" mass="56680">MNKIDPQSWKADMPDFREKTKAFYNGEMSKGDYKGYSGRYGSYAQKGGKASMLRLRMTAGRVTKEKLAFIAESIRKYNVKKAHFTTCETIQLHDLQQEELCQIMEDALDVGIVTMGGGGDFPRNVMCSPLSGVEADEYFDVRPWAEAAGEYLMTFINAEKMPRKLKVCFSNSPKNIPHATYRDLGFVATKEGKFDVYSAGGLGNNARFGVKVAEAVDPEMILYYIKAMWLTFRAHGNYENRGKARTRYMQEICGGAENYAKAYQEKLAEVLASGENLKISVDPQPVNKKEDGVRISGARILPQKQNGLYIVIWHPIGGQPKVEELCALSDAIQEMEDVEIRLAPDETAYIINLTGSEVGKVLDATPSSANTVFETSVSCIGASICQVGLRDSQALLQACVEAVREADIPNGALPQMHISGCPSSCGTHQTGVIGFRGAVKRVGDQPKNAFVLFANGEERQGEERMGREIGTMEESVIPQFLVELGQTVADSGMDYLNWAQKNPEGIDKVAEKYL</sequence>
<dbReference type="GO" id="GO:0016491">
    <property type="term" value="F:oxidoreductase activity"/>
    <property type="evidence" value="ECO:0007669"/>
    <property type="project" value="UniProtKB-KW"/>
</dbReference>
<feature type="domain" description="Nitrite/sulphite reductase 4Fe-4S" evidence="7">
    <location>
        <begin position="119"/>
        <end position="266"/>
    </location>
</feature>
<dbReference type="PANTHER" id="PTHR32439">
    <property type="entry name" value="FERREDOXIN--NITRITE REDUCTASE, CHLOROPLASTIC"/>
    <property type="match status" value="1"/>
</dbReference>
<dbReference type="InterPro" id="IPR036136">
    <property type="entry name" value="Nit/Sulf_reduc_fer-like_dom_sf"/>
</dbReference>
<evidence type="ECO:0000256" key="6">
    <source>
        <dbReference type="ARBA" id="ARBA00023014"/>
    </source>
</evidence>
<dbReference type="Proteomes" id="UP000245288">
    <property type="component" value="Unassembled WGS sequence"/>
</dbReference>
<dbReference type="GO" id="GO:0051539">
    <property type="term" value="F:4 iron, 4 sulfur cluster binding"/>
    <property type="evidence" value="ECO:0007669"/>
    <property type="project" value="UniProtKB-KW"/>
</dbReference>
<evidence type="ECO:0000256" key="2">
    <source>
        <dbReference type="ARBA" id="ARBA00022617"/>
    </source>
</evidence>
<dbReference type="InterPro" id="IPR051329">
    <property type="entry name" value="NIR_SIR_4Fe-4S"/>
</dbReference>
<dbReference type="AlphaFoldDB" id="A0A2V1JSU5"/>
<comment type="caution">
    <text evidence="9">The sequence shown here is derived from an EMBL/GenBank/DDBJ whole genome shotgun (WGS) entry which is preliminary data.</text>
</comment>
<evidence type="ECO:0000256" key="1">
    <source>
        <dbReference type="ARBA" id="ARBA00022485"/>
    </source>
</evidence>
<organism evidence="9 10">
    <name type="scientific">Eubacterium ramulus</name>
    <dbReference type="NCBI Taxonomy" id="39490"/>
    <lineage>
        <taxon>Bacteria</taxon>
        <taxon>Bacillati</taxon>
        <taxon>Bacillota</taxon>
        <taxon>Clostridia</taxon>
        <taxon>Eubacteriales</taxon>
        <taxon>Eubacteriaceae</taxon>
        <taxon>Eubacterium</taxon>
    </lineage>
</organism>
<dbReference type="Pfam" id="PF03460">
    <property type="entry name" value="NIR_SIR_ferr"/>
    <property type="match status" value="1"/>
</dbReference>
<dbReference type="RefSeq" id="WP_109215760.1">
    <property type="nucleotide sequence ID" value="NZ_JBGKQB010000001.1"/>
</dbReference>
<evidence type="ECO:0000313" key="10">
    <source>
        <dbReference type="Proteomes" id="UP000245288"/>
    </source>
</evidence>
<proteinExistence type="predicted"/>
<evidence type="ECO:0000256" key="3">
    <source>
        <dbReference type="ARBA" id="ARBA00022723"/>
    </source>
</evidence>
<dbReference type="InterPro" id="IPR006067">
    <property type="entry name" value="NO2/SO3_Rdtase_4Fe4S_dom"/>
</dbReference>
<gene>
    <name evidence="9" type="ORF">LG34_09245</name>
</gene>
<evidence type="ECO:0000259" key="8">
    <source>
        <dbReference type="Pfam" id="PF03460"/>
    </source>
</evidence>
<dbReference type="SUPFAM" id="SSF55124">
    <property type="entry name" value="Nitrite/Sulfite reductase N-terminal domain-like"/>
    <property type="match status" value="2"/>
</dbReference>
<dbReference type="SUPFAM" id="SSF56014">
    <property type="entry name" value="Nitrite and sulphite reductase 4Fe-4S domain-like"/>
    <property type="match status" value="2"/>
</dbReference>
<dbReference type="Gene3D" id="3.30.413.10">
    <property type="entry name" value="Sulfite Reductase Hemoprotein, domain 1"/>
    <property type="match status" value="2"/>
</dbReference>
<keyword evidence="5" id="KW-0408">Iron</keyword>
<protein>
    <submittedName>
        <fullName evidence="9">Ferredoxin--nitrite reductase</fullName>
    </submittedName>
</protein>
<evidence type="ECO:0000313" key="9">
    <source>
        <dbReference type="EMBL" id="PWE86575.1"/>
    </source>
</evidence>
<keyword evidence="1" id="KW-0004">4Fe-4S</keyword>
<dbReference type="PANTHER" id="PTHR32439:SF9">
    <property type="entry name" value="BLR3264 PROTEIN"/>
    <property type="match status" value="1"/>
</dbReference>
<keyword evidence="2" id="KW-0349">Heme</keyword>
<dbReference type="EMBL" id="JRFU01000101">
    <property type="protein sequence ID" value="PWE86575.1"/>
    <property type="molecule type" value="Genomic_DNA"/>
</dbReference>
<dbReference type="Gene3D" id="3.90.480.10">
    <property type="entry name" value="Sulfite Reductase Hemoprotein,Domain 2"/>
    <property type="match status" value="1"/>
</dbReference>
<keyword evidence="6" id="KW-0411">Iron-sulfur</keyword>
<evidence type="ECO:0000256" key="4">
    <source>
        <dbReference type="ARBA" id="ARBA00023002"/>
    </source>
</evidence>
<dbReference type="GO" id="GO:0020037">
    <property type="term" value="F:heme binding"/>
    <property type="evidence" value="ECO:0007669"/>
    <property type="project" value="InterPro"/>
</dbReference>